<feature type="compositionally biased region" description="Acidic residues" evidence="2">
    <location>
        <begin position="519"/>
        <end position="542"/>
    </location>
</feature>
<evidence type="ECO:0000259" key="3">
    <source>
        <dbReference type="Pfam" id="PF05347"/>
    </source>
</evidence>
<feature type="region of interest" description="Disordered" evidence="2">
    <location>
        <begin position="299"/>
        <end position="320"/>
    </location>
</feature>
<dbReference type="InterPro" id="IPR008011">
    <property type="entry name" value="Complex1_LYR_dom"/>
</dbReference>
<evidence type="ECO:0000256" key="1">
    <source>
        <dbReference type="ARBA" id="ARBA00009508"/>
    </source>
</evidence>
<dbReference type="InterPro" id="IPR045297">
    <property type="entry name" value="Complex1_LYR_LYRM4"/>
</dbReference>
<dbReference type="CDD" id="cd20264">
    <property type="entry name" value="Complex1_LYR_LYRM4"/>
    <property type="match status" value="1"/>
</dbReference>
<sequence>MSVSSISRDTAFQARSLFRSLLRQSSQFSNYNFREYALRRTKDGFREHQNETEPRRVQELIQDGLQNLRMMKRQTVISQFYQLDKLVVEGQKTVRIAFNEVSHESNPDILEKGKESGQEGGIVRQKDTGRRITYKTKSKLYRVVRMNSRPRADKDHVPRDPRMAPQGVSANCCSWSHLFYSILLSSDVNWETVGLTGRAPCPRQSSRSGRQFGDGVNRTRTGQIDHDVFEGLPIRRWTRQVQTVSQEPKTEGTESEIPGHSGKQTIPEHPMPRDSHLLSPMSRALLRAARSGCIYIRPASKDLDDEEKEATDPEEQQSQQNLERNFAMRKWATVPKHLEAPELEFLAKRRPGLPSLYGATAGAVDGANGSVPMRKTRFKKVDPATGNVSIYAAWVPEGHKIEGEITDDSQVTADDNQATVTPEAPAPGTVIEGVGVVNAQGVVVAEAGSAAVLTPPRRRPPPPKRKAKGLKGRRKKVMFAPGEGADASLVHGAGAGATDNAANYGKETDPSRLSVDQTTQDEDDDEGEEGEESDDGEGDESGVEAKTPETPGPQPSTEPEPEQASTPMPIKVETPTESQASHPPKPESESEPQPGVEAPPSAAPSENAPAGSPGSTNSTPSDQHTGPPATEAKTEDIEMADSMPTDNALRSSSIPATETRSETQQQTMPDAAQPASTGRAPSPSQGAKQSPAPEPATAETTGEQTGERMDVTMAEPDESGPEPPRDQPVSMDISAEAPQPPLAGQAQEPDSTPQQSGSNEFDLLDNLEASLENAPKDTPVGEQKETTLEQEPGDVASQQAASEPELTVPAQPPVEAPAEPKPAETTTETNNPTPKEPTAPPIEQLTPPEAEQTATAGATETSAAQQAQPSTEHRQSEDVPEAPTLPDRPPSNEPAVETETAQPITEQSEQNPQEPAPEQTPSENPSLLEATTEPPVAQDRPQESSTEPAAEVQVDVQATSDQEQQKAANSQSTAQPPVAPVAETVAEPTPETAPETAPEHTSEQPQTSAQEPPQEPVHSQAEIPAVSSAEPSAEQQDEAPTGVVGEQEEAPGNAPSPTQ</sequence>
<dbReference type="OrthoDB" id="275715at2759"/>
<feature type="compositionally biased region" description="Polar residues" evidence="2">
    <location>
        <begin position="644"/>
        <end position="668"/>
    </location>
</feature>
<evidence type="ECO:0000313" key="5">
    <source>
        <dbReference type="Proteomes" id="UP000184073"/>
    </source>
</evidence>
<accession>A0A1L9PGI5</accession>
<feature type="compositionally biased region" description="Polar residues" evidence="2">
    <location>
        <begin position="956"/>
        <end position="975"/>
    </location>
</feature>
<protein>
    <recommendedName>
        <fullName evidence="3">Complex 1 LYR protein domain-containing protein</fullName>
    </recommendedName>
</protein>
<feature type="compositionally biased region" description="Basic residues" evidence="2">
    <location>
        <begin position="456"/>
        <end position="475"/>
    </location>
</feature>
<feature type="compositionally biased region" description="Low complexity" evidence="2">
    <location>
        <begin position="591"/>
        <end position="615"/>
    </location>
</feature>
<dbReference type="GO" id="GO:1990221">
    <property type="term" value="C:L-cysteine desulfurase complex"/>
    <property type="evidence" value="ECO:0007669"/>
    <property type="project" value="TreeGrafter"/>
</dbReference>
<evidence type="ECO:0000313" key="4">
    <source>
        <dbReference type="EMBL" id="OJJ00628.1"/>
    </source>
</evidence>
<comment type="similarity">
    <text evidence="1">Belongs to the complex I LYR family.</text>
</comment>
<feature type="compositionally biased region" description="Low complexity" evidence="2">
    <location>
        <begin position="823"/>
        <end position="833"/>
    </location>
</feature>
<evidence type="ECO:0000256" key="2">
    <source>
        <dbReference type="SAM" id="MobiDB-lite"/>
    </source>
</evidence>
<dbReference type="PANTHER" id="PTHR13166">
    <property type="entry name" value="PROTEIN C6ORF149"/>
    <property type="match status" value="1"/>
</dbReference>
<proteinExistence type="inferred from homology"/>
<reference evidence="5" key="1">
    <citation type="journal article" date="2017" name="Genome Biol.">
        <title>Comparative genomics reveals high biological diversity and specific adaptations in the industrially and medically important fungal genus Aspergillus.</title>
        <authorList>
            <person name="de Vries R.P."/>
            <person name="Riley R."/>
            <person name="Wiebenga A."/>
            <person name="Aguilar-Osorio G."/>
            <person name="Amillis S."/>
            <person name="Uchima C.A."/>
            <person name="Anderluh G."/>
            <person name="Asadollahi M."/>
            <person name="Askin M."/>
            <person name="Barry K."/>
            <person name="Battaglia E."/>
            <person name="Bayram O."/>
            <person name="Benocci T."/>
            <person name="Braus-Stromeyer S.A."/>
            <person name="Caldana C."/>
            <person name="Canovas D."/>
            <person name="Cerqueira G.C."/>
            <person name="Chen F."/>
            <person name="Chen W."/>
            <person name="Choi C."/>
            <person name="Clum A."/>
            <person name="Dos Santos R.A."/>
            <person name="Damasio A.R."/>
            <person name="Diallinas G."/>
            <person name="Emri T."/>
            <person name="Fekete E."/>
            <person name="Flipphi M."/>
            <person name="Freyberg S."/>
            <person name="Gallo A."/>
            <person name="Gournas C."/>
            <person name="Habgood R."/>
            <person name="Hainaut M."/>
            <person name="Harispe M.L."/>
            <person name="Henrissat B."/>
            <person name="Hilden K.S."/>
            <person name="Hope R."/>
            <person name="Hossain A."/>
            <person name="Karabika E."/>
            <person name="Karaffa L."/>
            <person name="Karanyi Z."/>
            <person name="Krasevec N."/>
            <person name="Kuo A."/>
            <person name="Kusch H."/>
            <person name="LaButti K."/>
            <person name="Lagendijk E.L."/>
            <person name="Lapidus A."/>
            <person name="Levasseur A."/>
            <person name="Lindquist E."/>
            <person name="Lipzen A."/>
            <person name="Logrieco A.F."/>
            <person name="MacCabe A."/>
            <person name="Maekelae M.R."/>
            <person name="Malavazi I."/>
            <person name="Melin P."/>
            <person name="Meyer V."/>
            <person name="Mielnichuk N."/>
            <person name="Miskei M."/>
            <person name="Molnar A.P."/>
            <person name="Mule G."/>
            <person name="Ngan C.Y."/>
            <person name="Orejas M."/>
            <person name="Orosz E."/>
            <person name="Ouedraogo J.P."/>
            <person name="Overkamp K.M."/>
            <person name="Park H.-S."/>
            <person name="Perrone G."/>
            <person name="Piumi F."/>
            <person name="Punt P.J."/>
            <person name="Ram A.F."/>
            <person name="Ramon A."/>
            <person name="Rauscher S."/>
            <person name="Record E."/>
            <person name="Riano-Pachon D.M."/>
            <person name="Robert V."/>
            <person name="Roehrig J."/>
            <person name="Ruller R."/>
            <person name="Salamov A."/>
            <person name="Salih N.S."/>
            <person name="Samson R.A."/>
            <person name="Sandor E."/>
            <person name="Sanguinetti M."/>
            <person name="Schuetze T."/>
            <person name="Sepcic K."/>
            <person name="Shelest E."/>
            <person name="Sherlock G."/>
            <person name="Sophianopoulou V."/>
            <person name="Squina F.M."/>
            <person name="Sun H."/>
            <person name="Susca A."/>
            <person name="Todd R.B."/>
            <person name="Tsang A."/>
            <person name="Unkles S.E."/>
            <person name="van de Wiele N."/>
            <person name="van Rossen-Uffink D."/>
            <person name="Oliveira J.V."/>
            <person name="Vesth T.C."/>
            <person name="Visser J."/>
            <person name="Yu J.-H."/>
            <person name="Zhou M."/>
            <person name="Andersen M.R."/>
            <person name="Archer D.B."/>
            <person name="Baker S.E."/>
            <person name="Benoit I."/>
            <person name="Brakhage A.A."/>
            <person name="Braus G.H."/>
            <person name="Fischer R."/>
            <person name="Frisvad J.C."/>
            <person name="Goldman G.H."/>
            <person name="Houbraken J."/>
            <person name="Oakley B."/>
            <person name="Pocsi I."/>
            <person name="Scazzocchio C."/>
            <person name="Seiboth B."/>
            <person name="vanKuyk P.A."/>
            <person name="Wortman J."/>
            <person name="Dyer P.S."/>
            <person name="Grigoriev I.V."/>
        </authorList>
    </citation>
    <scope>NUCLEOTIDE SEQUENCE [LARGE SCALE GENOMIC DNA]</scope>
    <source>
        <strain evidence="5">CBS 583.65</strain>
    </source>
</reference>
<gene>
    <name evidence="4" type="ORF">ASPVEDRAFT_27342</name>
</gene>
<dbReference type="EMBL" id="KV878127">
    <property type="protein sequence ID" value="OJJ00628.1"/>
    <property type="molecule type" value="Genomic_DNA"/>
</dbReference>
<dbReference type="VEuPathDB" id="FungiDB:ASPVEDRAFT_27342"/>
<dbReference type="STRING" id="1036611.A0A1L9PGI5"/>
<dbReference type="Pfam" id="PF05347">
    <property type="entry name" value="Complex1_LYR"/>
    <property type="match status" value="1"/>
</dbReference>
<dbReference type="PANTHER" id="PTHR13166:SF7">
    <property type="entry name" value="LYR MOTIF-CONTAINING PROTEIN 4"/>
    <property type="match status" value="1"/>
</dbReference>
<dbReference type="GO" id="GO:0016226">
    <property type="term" value="P:iron-sulfur cluster assembly"/>
    <property type="evidence" value="ECO:0007669"/>
    <property type="project" value="InterPro"/>
</dbReference>
<feature type="compositionally biased region" description="Low complexity" evidence="2">
    <location>
        <begin position="846"/>
        <end position="870"/>
    </location>
</feature>
<dbReference type="Proteomes" id="UP000184073">
    <property type="component" value="Unassembled WGS sequence"/>
</dbReference>
<feature type="compositionally biased region" description="Low complexity" evidence="2">
    <location>
        <begin position="980"/>
        <end position="996"/>
    </location>
</feature>
<dbReference type="GO" id="GO:0005739">
    <property type="term" value="C:mitochondrion"/>
    <property type="evidence" value="ECO:0007669"/>
    <property type="project" value="TreeGrafter"/>
</dbReference>
<dbReference type="GeneID" id="63725519"/>
<name>A0A1L9PGI5_ASPVE</name>
<dbReference type="AlphaFoldDB" id="A0A1L9PGI5"/>
<feature type="region of interest" description="Disordered" evidence="2">
    <location>
        <begin position="497"/>
        <end position="1059"/>
    </location>
</feature>
<feature type="region of interest" description="Disordered" evidence="2">
    <location>
        <begin position="452"/>
        <end position="475"/>
    </location>
</feature>
<feature type="domain" description="Complex 1 LYR protein" evidence="3">
    <location>
        <begin position="13"/>
        <end position="70"/>
    </location>
</feature>
<keyword evidence="5" id="KW-1185">Reference proteome</keyword>
<dbReference type="InterPro" id="IPR051522">
    <property type="entry name" value="ISC_assembly_LYR"/>
</dbReference>
<feature type="compositionally biased region" description="Polar residues" evidence="2">
    <location>
        <begin position="899"/>
        <end position="925"/>
    </location>
</feature>
<feature type="region of interest" description="Disordered" evidence="2">
    <location>
        <begin position="240"/>
        <end position="276"/>
    </location>
</feature>
<feature type="compositionally biased region" description="Polar residues" evidence="2">
    <location>
        <begin position="748"/>
        <end position="759"/>
    </location>
</feature>
<organism evidence="4 5">
    <name type="scientific">Aspergillus versicolor CBS 583.65</name>
    <dbReference type="NCBI Taxonomy" id="1036611"/>
    <lineage>
        <taxon>Eukaryota</taxon>
        <taxon>Fungi</taxon>
        <taxon>Dikarya</taxon>
        <taxon>Ascomycota</taxon>
        <taxon>Pezizomycotina</taxon>
        <taxon>Eurotiomycetes</taxon>
        <taxon>Eurotiomycetidae</taxon>
        <taxon>Eurotiales</taxon>
        <taxon>Aspergillaceae</taxon>
        <taxon>Aspergillus</taxon>
        <taxon>Aspergillus subgen. Nidulantes</taxon>
    </lineage>
</organism>
<dbReference type="RefSeq" id="XP_040666390.1">
    <property type="nucleotide sequence ID" value="XM_040810008.1"/>
</dbReference>
<feature type="region of interest" description="Disordered" evidence="2">
    <location>
        <begin position="198"/>
        <end position="222"/>
    </location>
</feature>
<feature type="compositionally biased region" description="Acidic residues" evidence="2">
    <location>
        <begin position="303"/>
        <end position="315"/>
    </location>
</feature>